<dbReference type="AlphaFoldDB" id="A0AAV4HXA4"/>
<proteinExistence type="predicted"/>
<evidence type="ECO:0000256" key="1">
    <source>
        <dbReference type="SAM" id="MobiDB-lite"/>
    </source>
</evidence>
<evidence type="ECO:0000313" key="3">
    <source>
        <dbReference type="Proteomes" id="UP000762676"/>
    </source>
</evidence>
<keyword evidence="3" id="KW-1185">Reference proteome</keyword>
<dbReference type="Proteomes" id="UP000762676">
    <property type="component" value="Unassembled WGS sequence"/>
</dbReference>
<accession>A0AAV4HXA4</accession>
<feature type="region of interest" description="Disordered" evidence="1">
    <location>
        <begin position="36"/>
        <end position="55"/>
    </location>
</feature>
<reference evidence="2 3" key="1">
    <citation type="journal article" date="2021" name="Elife">
        <title>Chloroplast acquisition without the gene transfer in kleptoplastic sea slugs, Plakobranchus ocellatus.</title>
        <authorList>
            <person name="Maeda T."/>
            <person name="Takahashi S."/>
            <person name="Yoshida T."/>
            <person name="Shimamura S."/>
            <person name="Takaki Y."/>
            <person name="Nagai Y."/>
            <person name="Toyoda A."/>
            <person name="Suzuki Y."/>
            <person name="Arimoto A."/>
            <person name="Ishii H."/>
            <person name="Satoh N."/>
            <person name="Nishiyama T."/>
            <person name="Hasebe M."/>
            <person name="Maruyama T."/>
            <person name="Minagawa J."/>
            <person name="Obokata J."/>
            <person name="Shigenobu S."/>
        </authorList>
    </citation>
    <scope>NUCLEOTIDE SEQUENCE [LARGE SCALE GENOMIC DNA]</scope>
</reference>
<name>A0AAV4HXA4_9GAST</name>
<gene>
    <name evidence="2" type="ORF">ElyMa_002836700</name>
</gene>
<organism evidence="2 3">
    <name type="scientific">Elysia marginata</name>
    <dbReference type="NCBI Taxonomy" id="1093978"/>
    <lineage>
        <taxon>Eukaryota</taxon>
        <taxon>Metazoa</taxon>
        <taxon>Spiralia</taxon>
        <taxon>Lophotrochozoa</taxon>
        <taxon>Mollusca</taxon>
        <taxon>Gastropoda</taxon>
        <taxon>Heterobranchia</taxon>
        <taxon>Euthyneura</taxon>
        <taxon>Panpulmonata</taxon>
        <taxon>Sacoglossa</taxon>
        <taxon>Placobranchoidea</taxon>
        <taxon>Plakobranchidae</taxon>
        <taxon>Elysia</taxon>
    </lineage>
</organism>
<dbReference type="EMBL" id="BMAT01005879">
    <property type="protein sequence ID" value="GFS01362.1"/>
    <property type="molecule type" value="Genomic_DNA"/>
</dbReference>
<comment type="caution">
    <text evidence="2">The sequence shown here is derived from an EMBL/GenBank/DDBJ whole genome shotgun (WGS) entry which is preliminary data.</text>
</comment>
<evidence type="ECO:0000313" key="2">
    <source>
        <dbReference type="EMBL" id="GFS01362.1"/>
    </source>
</evidence>
<sequence>MRNTNGQHNAALLRHRNTRGWGSKESTVIGIVGERGEEPLGWDGRKGGVRKGKRKGLRISIQPMKRERWFVDKRRLAHGFTSDVAKLKIHQRLIDGCRVMVGPMRRR</sequence>
<feature type="compositionally biased region" description="Basic and acidic residues" evidence="1">
    <location>
        <begin position="36"/>
        <end position="46"/>
    </location>
</feature>
<protein>
    <submittedName>
        <fullName evidence="2">Uncharacterized protein</fullName>
    </submittedName>
</protein>